<dbReference type="EMBL" id="RJVU01041010">
    <property type="protein sequence ID" value="ROL46086.1"/>
    <property type="molecule type" value="Genomic_DNA"/>
</dbReference>
<reference evidence="2 3" key="1">
    <citation type="submission" date="2018-10" db="EMBL/GenBank/DDBJ databases">
        <title>Genome assembly for a Yunnan-Guizhou Plateau 3E fish, Anabarilius grahami (Regan), and its evolutionary and genetic applications.</title>
        <authorList>
            <person name="Jiang W."/>
        </authorList>
    </citation>
    <scope>NUCLEOTIDE SEQUENCE [LARGE SCALE GENOMIC DNA]</scope>
    <source>
        <strain evidence="2">AG-KIZ</strain>
        <tissue evidence="2">Muscle</tissue>
    </source>
</reference>
<accession>A0A3N0YIL5</accession>
<evidence type="ECO:0000313" key="3">
    <source>
        <dbReference type="Proteomes" id="UP000281406"/>
    </source>
</evidence>
<sequence length="91" mass="9677">MSAAPSCAQRAVTPTAERAFTPTGETRAATREQPNSLLKRRKENQPIGSEAKPKHTGMSAAPSCAQRAVTPTAERAFTPTGETRAATREQP</sequence>
<protein>
    <submittedName>
        <fullName evidence="2">Uncharacterized protein</fullName>
    </submittedName>
</protein>
<evidence type="ECO:0000256" key="1">
    <source>
        <dbReference type="SAM" id="MobiDB-lite"/>
    </source>
</evidence>
<organism evidence="2 3">
    <name type="scientific">Anabarilius grahami</name>
    <name type="common">Kanglang fish</name>
    <name type="synonym">Barilius grahami</name>
    <dbReference type="NCBI Taxonomy" id="495550"/>
    <lineage>
        <taxon>Eukaryota</taxon>
        <taxon>Metazoa</taxon>
        <taxon>Chordata</taxon>
        <taxon>Craniata</taxon>
        <taxon>Vertebrata</taxon>
        <taxon>Euteleostomi</taxon>
        <taxon>Actinopterygii</taxon>
        <taxon>Neopterygii</taxon>
        <taxon>Teleostei</taxon>
        <taxon>Ostariophysi</taxon>
        <taxon>Cypriniformes</taxon>
        <taxon>Xenocyprididae</taxon>
        <taxon>Xenocypridinae</taxon>
        <taxon>Xenocypridinae incertae sedis</taxon>
        <taxon>Anabarilius</taxon>
    </lineage>
</organism>
<evidence type="ECO:0000313" key="2">
    <source>
        <dbReference type="EMBL" id="ROL46086.1"/>
    </source>
</evidence>
<dbReference type="AlphaFoldDB" id="A0A3N0YIL5"/>
<proteinExistence type="predicted"/>
<keyword evidence="3" id="KW-1185">Reference proteome</keyword>
<name>A0A3N0YIL5_ANAGA</name>
<dbReference type="Proteomes" id="UP000281406">
    <property type="component" value="Unassembled WGS sequence"/>
</dbReference>
<feature type="region of interest" description="Disordered" evidence="1">
    <location>
        <begin position="1"/>
        <end position="91"/>
    </location>
</feature>
<comment type="caution">
    <text evidence="2">The sequence shown here is derived from an EMBL/GenBank/DDBJ whole genome shotgun (WGS) entry which is preliminary data.</text>
</comment>
<gene>
    <name evidence="2" type="ORF">DPX16_4996</name>
</gene>